<protein>
    <recommendedName>
        <fullName evidence="2">SAP domain-containing protein</fullName>
    </recommendedName>
</protein>
<accession>A0A6C0HQ91</accession>
<sequence length="330" mass="38486">MTTNFAPELHTTEIVIPTYTTLNEFDTKSHSYNKMQLINICKHYNINRVGKKIALINGIKTHITQLHFVSIIQRWWRRKIICICNELRGPAKFNRSLCINSTDFYSFDDIRTIDFNLFFSYKEDTDGKIYGFDIASFNELYKKSSSYIILNPYTRIQINEDVISRFNRLLCIMSASNGHVLTEETPSEVVENFITVEQRASVVFQTIDALGYYTNCSWFLNLSREDLIYFIRHLFDIWNYRAEMSNQLRYEIHPQGNPFVQNGFMINMVNYSFISNTEIKEMLLDIIVKLVSSGIDDNRKYIGASYVLSALTLVSEDAAEALPWLYESVV</sequence>
<organism evidence="1">
    <name type="scientific">viral metagenome</name>
    <dbReference type="NCBI Taxonomy" id="1070528"/>
    <lineage>
        <taxon>unclassified sequences</taxon>
        <taxon>metagenomes</taxon>
        <taxon>organismal metagenomes</taxon>
    </lineage>
</organism>
<dbReference type="EMBL" id="MN739997">
    <property type="protein sequence ID" value="QHT82275.1"/>
    <property type="molecule type" value="Genomic_DNA"/>
</dbReference>
<reference evidence="1" key="1">
    <citation type="journal article" date="2020" name="Nature">
        <title>Giant virus diversity and host interactions through global metagenomics.</title>
        <authorList>
            <person name="Schulz F."/>
            <person name="Roux S."/>
            <person name="Paez-Espino D."/>
            <person name="Jungbluth S."/>
            <person name="Walsh D.A."/>
            <person name="Denef V.J."/>
            <person name="McMahon K.D."/>
            <person name="Konstantinidis K.T."/>
            <person name="Eloe-Fadrosh E.A."/>
            <person name="Kyrpides N.C."/>
            <person name="Woyke T."/>
        </authorList>
    </citation>
    <scope>NUCLEOTIDE SEQUENCE</scope>
    <source>
        <strain evidence="1">GVMAG-M-3300023184-161</strain>
    </source>
</reference>
<evidence type="ECO:0000313" key="1">
    <source>
        <dbReference type="EMBL" id="QHT82275.1"/>
    </source>
</evidence>
<evidence type="ECO:0008006" key="2">
    <source>
        <dbReference type="Google" id="ProtNLM"/>
    </source>
</evidence>
<proteinExistence type="predicted"/>
<dbReference type="AlphaFoldDB" id="A0A6C0HQ91"/>
<name>A0A6C0HQ91_9ZZZZ</name>